<dbReference type="Gramene" id="PGSC0003DMT400085671">
    <property type="protein sequence ID" value="PGSC0003DMT400085671"/>
    <property type="gene ID" value="PGSC0003DMG400035242"/>
</dbReference>
<dbReference type="EnsemblPlants" id="PGSC0003DMT400085671">
    <property type="protein sequence ID" value="PGSC0003DMT400085671"/>
    <property type="gene ID" value="PGSC0003DMG400035242"/>
</dbReference>
<dbReference type="InParanoid" id="M1DA08"/>
<reference evidence="3" key="1">
    <citation type="journal article" date="2011" name="Nature">
        <title>Genome sequence and analysis of the tuber crop potato.</title>
        <authorList>
            <consortium name="The Potato Genome Sequencing Consortium"/>
        </authorList>
    </citation>
    <scope>NUCLEOTIDE SEQUENCE [LARGE SCALE GENOMIC DNA]</scope>
    <source>
        <strain evidence="3">cv. DM1-3 516 R44</strain>
    </source>
</reference>
<dbReference type="HOGENOM" id="CLU_029307_10_2_1"/>
<reference evidence="2" key="2">
    <citation type="submission" date="2015-06" db="UniProtKB">
        <authorList>
            <consortium name="EnsemblPlants"/>
        </authorList>
    </citation>
    <scope>IDENTIFICATION</scope>
    <source>
        <strain evidence="2">DM1-3 516 R44</strain>
    </source>
</reference>
<dbReference type="PaxDb" id="4113-PGSC0003DMT400085671"/>
<dbReference type="AlphaFoldDB" id="M1DA08"/>
<feature type="signal peptide" evidence="1">
    <location>
        <begin position="1"/>
        <end position="28"/>
    </location>
</feature>
<organism evidence="2 3">
    <name type="scientific">Solanum tuberosum</name>
    <name type="common">Potato</name>
    <dbReference type="NCBI Taxonomy" id="4113"/>
    <lineage>
        <taxon>Eukaryota</taxon>
        <taxon>Viridiplantae</taxon>
        <taxon>Streptophyta</taxon>
        <taxon>Embryophyta</taxon>
        <taxon>Tracheophyta</taxon>
        <taxon>Spermatophyta</taxon>
        <taxon>Magnoliopsida</taxon>
        <taxon>eudicotyledons</taxon>
        <taxon>Gunneridae</taxon>
        <taxon>Pentapetalae</taxon>
        <taxon>asterids</taxon>
        <taxon>lamiids</taxon>
        <taxon>Solanales</taxon>
        <taxon>Solanaceae</taxon>
        <taxon>Solanoideae</taxon>
        <taxon>Solaneae</taxon>
        <taxon>Solanum</taxon>
    </lineage>
</organism>
<dbReference type="Proteomes" id="UP000011115">
    <property type="component" value="Unassembled WGS sequence"/>
</dbReference>
<proteinExistence type="predicted"/>
<sequence length="108" mass="11305">MNQSFALLRQLVLELVATASTNIQKIEADYLKDQVEKKLKEVVPTVSIPDEISLPTPAPGPSGISDAIATLANPTGSSASVLSPRPTAAVASYEPITQASLFLMGQLA</sequence>
<protein>
    <submittedName>
        <fullName evidence="2">Uncharacterized protein</fullName>
    </submittedName>
</protein>
<feature type="chain" id="PRO_5004013652" evidence="1">
    <location>
        <begin position="29"/>
        <end position="108"/>
    </location>
</feature>
<name>M1DA08_SOLTU</name>
<evidence type="ECO:0000313" key="2">
    <source>
        <dbReference type="EnsemblPlants" id="PGSC0003DMT400085671"/>
    </source>
</evidence>
<keyword evidence="3" id="KW-1185">Reference proteome</keyword>
<evidence type="ECO:0000313" key="3">
    <source>
        <dbReference type="Proteomes" id="UP000011115"/>
    </source>
</evidence>
<evidence type="ECO:0000256" key="1">
    <source>
        <dbReference type="SAM" id="SignalP"/>
    </source>
</evidence>
<keyword evidence="1" id="KW-0732">Signal</keyword>
<accession>M1DA08</accession>